<dbReference type="HOGENOM" id="CLU_2579014_0_0_1"/>
<dbReference type="PANTHER" id="PTHR47448:SF1">
    <property type="entry name" value="SERINE_THREONINE-PROTEIN KINASE STE7 HOMOLOG"/>
    <property type="match status" value="1"/>
</dbReference>
<dbReference type="KEGG" id="ptm:GSPATT00015042001"/>
<dbReference type="GO" id="GO:0007165">
    <property type="term" value="P:signal transduction"/>
    <property type="evidence" value="ECO:0007669"/>
    <property type="project" value="UniProtKB-ARBA"/>
</dbReference>
<evidence type="ECO:0000313" key="7">
    <source>
        <dbReference type="EMBL" id="CAK80135.1"/>
    </source>
</evidence>
<feature type="domain" description="Protein kinase" evidence="6">
    <location>
        <begin position="1"/>
        <end position="81"/>
    </location>
</feature>
<evidence type="ECO:0000259" key="6">
    <source>
        <dbReference type="PROSITE" id="PS50011"/>
    </source>
</evidence>
<organism evidence="7 8">
    <name type="scientific">Paramecium tetraurelia</name>
    <dbReference type="NCBI Taxonomy" id="5888"/>
    <lineage>
        <taxon>Eukaryota</taxon>
        <taxon>Sar</taxon>
        <taxon>Alveolata</taxon>
        <taxon>Ciliophora</taxon>
        <taxon>Intramacronucleata</taxon>
        <taxon>Oligohymenophorea</taxon>
        <taxon>Peniculida</taxon>
        <taxon>Parameciidae</taxon>
        <taxon>Paramecium</taxon>
    </lineage>
</organism>
<dbReference type="GO" id="GO:0004674">
    <property type="term" value="F:protein serine/threonine kinase activity"/>
    <property type="evidence" value="ECO:0007669"/>
    <property type="project" value="UniProtKB-KW"/>
</dbReference>
<keyword evidence="1" id="KW-0723">Serine/threonine-protein kinase</keyword>
<evidence type="ECO:0000256" key="5">
    <source>
        <dbReference type="ARBA" id="ARBA00022840"/>
    </source>
</evidence>
<keyword evidence="5" id="KW-0067">ATP-binding</keyword>
<accession>A0DAR8</accession>
<dbReference type="InterPro" id="IPR050915">
    <property type="entry name" value="MAP_kinase_kinase"/>
</dbReference>
<dbReference type="Pfam" id="PF00069">
    <property type="entry name" value="Pkinase"/>
    <property type="match status" value="1"/>
</dbReference>
<protein>
    <recommendedName>
        <fullName evidence="6">Protein kinase domain-containing protein</fullName>
    </recommendedName>
</protein>
<dbReference type="SUPFAM" id="SSF56112">
    <property type="entry name" value="Protein kinase-like (PK-like)"/>
    <property type="match status" value="1"/>
</dbReference>
<keyword evidence="2" id="KW-0808">Transferase</keyword>
<evidence type="ECO:0000313" key="8">
    <source>
        <dbReference type="Proteomes" id="UP000000600"/>
    </source>
</evidence>
<dbReference type="STRING" id="5888.A0DAR8"/>
<dbReference type="Gene3D" id="3.30.200.20">
    <property type="entry name" value="Phosphorylase Kinase, domain 1"/>
    <property type="match status" value="1"/>
</dbReference>
<dbReference type="PANTHER" id="PTHR47448">
    <property type="entry name" value="DUAL SPECIFICITY MITOGEN-ACTIVATED PROTEIN KINASE KINASE DSOR1-LIKE PROTEIN"/>
    <property type="match status" value="1"/>
</dbReference>
<sequence length="81" mass="9568">MYELKKIKQLSDTNQEKLLTRELDALISCESNFIVQFYGVFYSQGYTCIRLEYMNLGSLDRILQKDGLIKDPMMMITYKIL</sequence>
<dbReference type="GeneID" id="5033317"/>
<dbReference type="GO" id="GO:0004712">
    <property type="term" value="F:protein serine/threonine/tyrosine kinase activity"/>
    <property type="evidence" value="ECO:0007669"/>
    <property type="project" value="UniProtKB-ARBA"/>
</dbReference>
<gene>
    <name evidence="7" type="ORF">GSPATT00015042001</name>
</gene>
<dbReference type="OrthoDB" id="10252354at2759"/>
<reference evidence="7 8" key="1">
    <citation type="journal article" date="2006" name="Nature">
        <title>Global trends of whole-genome duplications revealed by the ciliate Paramecium tetraurelia.</title>
        <authorList>
            <consortium name="Genoscope"/>
            <person name="Aury J.-M."/>
            <person name="Jaillon O."/>
            <person name="Duret L."/>
            <person name="Noel B."/>
            <person name="Jubin C."/>
            <person name="Porcel B.M."/>
            <person name="Segurens B."/>
            <person name="Daubin V."/>
            <person name="Anthouard V."/>
            <person name="Aiach N."/>
            <person name="Arnaiz O."/>
            <person name="Billaut A."/>
            <person name="Beisson J."/>
            <person name="Blanc I."/>
            <person name="Bouhouche K."/>
            <person name="Camara F."/>
            <person name="Duharcourt S."/>
            <person name="Guigo R."/>
            <person name="Gogendeau D."/>
            <person name="Katinka M."/>
            <person name="Keller A.-M."/>
            <person name="Kissmehl R."/>
            <person name="Klotz C."/>
            <person name="Koll F."/>
            <person name="Le Moue A."/>
            <person name="Lepere C."/>
            <person name="Malinsky S."/>
            <person name="Nowacki M."/>
            <person name="Nowak J.K."/>
            <person name="Plattner H."/>
            <person name="Poulain J."/>
            <person name="Ruiz F."/>
            <person name="Serrano V."/>
            <person name="Zagulski M."/>
            <person name="Dessen P."/>
            <person name="Betermier M."/>
            <person name="Weissenbach J."/>
            <person name="Scarpelli C."/>
            <person name="Schachter V."/>
            <person name="Sperling L."/>
            <person name="Meyer E."/>
            <person name="Cohen J."/>
            <person name="Wincker P."/>
        </authorList>
    </citation>
    <scope>NUCLEOTIDE SEQUENCE [LARGE SCALE GENOMIC DNA]</scope>
    <source>
        <strain evidence="7 8">Stock d4-2</strain>
    </source>
</reference>
<evidence type="ECO:0000256" key="2">
    <source>
        <dbReference type="ARBA" id="ARBA00022679"/>
    </source>
</evidence>
<name>A0DAR8_PARTE</name>
<dbReference type="EMBL" id="CT868352">
    <property type="protein sequence ID" value="CAK80135.1"/>
    <property type="molecule type" value="Genomic_DNA"/>
</dbReference>
<dbReference type="InParanoid" id="A0DAR8"/>
<evidence type="ECO:0000256" key="1">
    <source>
        <dbReference type="ARBA" id="ARBA00022527"/>
    </source>
</evidence>
<dbReference type="InterPro" id="IPR000719">
    <property type="entry name" value="Prot_kinase_dom"/>
</dbReference>
<dbReference type="Proteomes" id="UP000000600">
    <property type="component" value="Unassembled WGS sequence"/>
</dbReference>
<dbReference type="GO" id="GO:0005524">
    <property type="term" value="F:ATP binding"/>
    <property type="evidence" value="ECO:0007669"/>
    <property type="project" value="UniProtKB-KW"/>
</dbReference>
<evidence type="ECO:0000256" key="3">
    <source>
        <dbReference type="ARBA" id="ARBA00022741"/>
    </source>
</evidence>
<dbReference type="AlphaFoldDB" id="A0DAR8"/>
<evidence type="ECO:0000256" key="4">
    <source>
        <dbReference type="ARBA" id="ARBA00022777"/>
    </source>
</evidence>
<keyword evidence="8" id="KW-1185">Reference proteome</keyword>
<dbReference type="RefSeq" id="XP_001447532.1">
    <property type="nucleotide sequence ID" value="XM_001447495.2"/>
</dbReference>
<dbReference type="PROSITE" id="PS50011">
    <property type="entry name" value="PROTEIN_KINASE_DOM"/>
    <property type="match status" value="1"/>
</dbReference>
<proteinExistence type="predicted"/>
<keyword evidence="3" id="KW-0547">Nucleotide-binding</keyword>
<keyword evidence="4" id="KW-0418">Kinase</keyword>
<dbReference type="InterPro" id="IPR011009">
    <property type="entry name" value="Kinase-like_dom_sf"/>
</dbReference>